<reference evidence="1" key="1">
    <citation type="journal article" date="2017" name="Gigascience">
        <title>The genome draft of coconut (Cocos nucifera).</title>
        <authorList>
            <person name="Xiao Y."/>
            <person name="Xu P."/>
            <person name="Fan H."/>
            <person name="Baudouin L."/>
            <person name="Xia W."/>
            <person name="Bocs S."/>
            <person name="Xu J."/>
            <person name="Li Q."/>
            <person name="Guo A."/>
            <person name="Zhou L."/>
            <person name="Li J."/>
            <person name="Wu Y."/>
            <person name="Ma Z."/>
            <person name="Armero A."/>
            <person name="Issali A.E."/>
            <person name="Liu N."/>
            <person name="Peng M."/>
            <person name="Yang Y."/>
        </authorList>
    </citation>
    <scope>NUCLEOTIDE SEQUENCE</scope>
    <source>
        <tissue evidence="1">Spear leaf of Hainan Tall coconut</tissue>
    </source>
</reference>
<evidence type="ECO:0000313" key="1">
    <source>
        <dbReference type="EMBL" id="KAG1364544.1"/>
    </source>
</evidence>
<evidence type="ECO:0000313" key="2">
    <source>
        <dbReference type="Proteomes" id="UP000797356"/>
    </source>
</evidence>
<name>A0A8K0IS51_COCNU</name>
<comment type="caution">
    <text evidence="1">The sequence shown here is derived from an EMBL/GenBank/DDBJ whole genome shotgun (WGS) entry which is preliminary data.</text>
</comment>
<gene>
    <name evidence="1" type="ORF">COCNU_11G013710</name>
</gene>
<protein>
    <submittedName>
        <fullName evidence="1">Uncharacterized protein</fullName>
    </submittedName>
</protein>
<dbReference type="Proteomes" id="UP000797356">
    <property type="component" value="Chromosome 11"/>
</dbReference>
<proteinExistence type="predicted"/>
<sequence>MVSDFQFISEVVVVLMVGKHSASVETRCGDEKERRVCWTVMEEQPHTPMLF</sequence>
<keyword evidence="2" id="KW-1185">Reference proteome</keyword>
<dbReference type="EMBL" id="CM017882">
    <property type="protein sequence ID" value="KAG1364544.1"/>
    <property type="molecule type" value="Genomic_DNA"/>
</dbReference>
<organism evidence="1 2">
    <name type="scientific">Cocos nucifera</name>
    <name type="common">Coconut palm</name>
    <dbReference type="NCBI Taxonomy" id="13894"/>
    <lineage>
        <taxon>Eukaryota</taxon>
        <taxon>Viridiplantae</taxon>
        <taxon>Streptophyta</taxon>
        <taxon>Embryophyta</taxon>
        <taxon>Tracheophyta</taxon>
        <taxon>Spermatophyta</taxon>
        <taxon>Magnoliopsida</taxon>
        <taxon>Liliopsida</taxon>
        <taxon>Arecaceae</taxon>
        <taxon>Arecoideae</taxon>
        <taxon>Cocoseae</taxon>
        <taxon>Attaleinae</taxon>
        <taxon>Cocos</taxon>
    </lineage>
</organism>
<reference evidence="1" key="2">
    <citation type="submission" date="2019-07" db="EMBL/GenBank/DDBJ databases">
        <authorList>
            <person name="Yang Y."/>
            <person name="Bocs S."/>
            <person name="Baudouin L."/>
        </authorList>
    </citation>
    <scope>NUCLEOTIDE SEQUENCE</scope>
    <source>
        <tissue evidence="1">Spear leaf of Hainan Tall coconut</tissue>
    </source>
</reference>
<dbReference type="AlphaFoldDB" id="A0A8K0IS51"/>
<accession>A0A8K0IS51</accession>